<protein>
    <submittedName>
        <fullName evidence="2">Uncharacterized protein</fullName>
    </submittedName>
</protein>
<organism evidence="2">
    <name type="scientific">Tanacetum cinerariifolium</name>
    <name type="common">Dalmatian daisy</name>
    <name type="synonym">Chrysanthemum cinerariifolium</name>
    <dbReference type="NCBI Taxonomy" id="118510"/>
    <lineage>
        <taxon>Eukaryota</taxon>
        <taxon>Viridiplantae</taxon>
        <taxon>Streptophyta</taxon>
        <taxon>Embryophyta</taxon>
        <taxon>Tracheophyta</taxon>
        <taxon>Spermatophyta</taxon>
        <taxon>Magnoliopsida</taxon>
        <taxon>eudicotyledons</taxon>
        <taxon>Gunneridae</taxon>
        <taxon>Pentapetalae</taxon>
        <taxon>asterids</taxon>
        <taxon>campanulids</taxon>
        <taxon>Asterales</taxon>
        <taxon>Asteraceae</taxon>
        <taxon>Asteroideae</taxon>
        <taxon>Anthemideae</taxon>
        <taxon>Anthemidinae</taxon>
        <taxon>Tanacetum</taxon>
    </lineage>
</organism>
<dbReference type="AlphaFoldDB" id="A0A699QI35"/>
<gene>
    <name evidence="2" type="ORF">Tci_840191</name>
</gene>
<comment type="caution">
    <text evidence="2">The sequence shown here is derived from an EMBL/GenBank/DDBJ whole genome shotgun (WGS) entry which is preliminary data.</text>
</comment>
<dbReference type="EMBL" id="BKCJ011019081">
    <property type="protein sequence ID" value="GFC68221.1"/>
    <property type="molecule type" value="Genomic_DNA"/>
</dbReference>
<name>A0A699QI35_TANCI</name>
<sequence length="200" mass="22263">MGDAAAQTRSKRVSKFSNDLPFSRVKTLGSVEDRLQLKELMEHYTKFSVRKKVWVKESSKQGRIEDIDVDDNITLVNDQEMFDTWVLDNEEFVIEKAVDVKEVDAAQDQVSAATTTAAKDLTVDDITLIRGIVVRDHEEPSKSKTTTTPTSVADSTRPKAKGIVMQQPSVVTTSIILIPTQVKDKGKGKMVEPEMPLKKG</sequence>
<feature type="non-terminal residue" evidence="2">
    <location>
        <position position="200"/>
    </location>
</feature>
<accession>A0A699QI35</accession>
<evidence type="ECO:0000256" key="1">
    <source>
        <dbReference type="SAM" id="MobiDB-lite"/>
    </source>
</evidence>
<reference evidence="2" key="1">
    <citation type="journal article" date="2019" name="Sci. Rep.">
        <title>Draft genome of Tanacetum cinerariifolium, the natural source of mosquito coil.</title>
        <authorList>
            <person name="Yamashiro T."/>
            <person name="Shiraishi A."/>
            <person name="Satake H."/>
            <person name="Nakayama K."/>
        </authorList>
    </citation>
    <scope>NUCLEOTIDE SEQUENCE</scope>
</reference>
<evidence type="ECO:0000313" key="2">
    <source>
        <dbReference type="EMBL" id="GFC68221.1"/>
    </source>
</evidence>
<proteinExistence type="predicted"/>
<feature type="region of interest" description="Disordered" evidence="1">
    <location>
        <begin position="137"/>
        <end position="161"/>
    </location>
</feature>